<dbReference type="Proteomes" id="UP000237968">
    <property type="component" value="Unassembled WGS sequence"/>
</dbReference>
<dbReference type="AlphaFoldDB" id="A0A2S9YE68"/>
<organism evidence="1 2">
    <name type="scientific">Enhygromyxa salina</name>
    <dbReference type="NCBI Taxonomy" id="215803"/>
    <lineage>
        <taxon>Bacteria</taxon>
        <taxon>Pseudomonadati</taxon>
        <taxon>Myxococcota</taxon>
        <taxon>Polyangia</taxon>
        <taxon>Nannocystales</taxon>
        <taxon>Nannocystaceae</taxon>
        <taxon>Enhygromyxa</taxon>
    </lineage>
</organism>
<dbReference type="EMBL" id="PVNK01000087">
    <property type="protein sequence ID" value="PRQ03395.1"/>
    <property type="molecule type" value="Genomic_DNA"/>
</dbReference>
<evidence type="ECO:0000313" key="2">
    <source>
        <dbReference type="Proteomes" id="UP000237968"/>
    </source>
</evidence>
<name>A0A2S9YE68_9BACT</name>
<sequence length="49" mass="5184">MLGEGMEDRFGACGRARVDDHDLAAVAREHQRGALPDVDEVKAGAGFEG</sequence>
<gene>
    <name evidence="1" type="ORF">ENSA5_16320</name>
</gene>
<comment type="caution">
    <text evidence="1">The sequence shown here is derived from an EMBL/GenBank/DDBJ whole genome shotgun (WGS) entry which is preliminary data.</text>
</comment>
<accession>A0A2S9YE68</accession>
<proteinExistence type="predicted"/>
<evidence type="ECO:0000313" key="1">
    <source>
        <dbReference type="EMBL" id="PRQ03395.1"/>
    </source>
</evidence>
<protein>
    <submittedName>
        <fullName evidence="1">Uncharacterized protein</fullName>
    </submittedName>
</protein>
<keyword evidence="2" id="KW-1185">Reference proteome</keyword>
<reference evidence="1 2" key="1">
    <citation type="submission" date="2018-03" db="EMBL/GenBank/DDBJ databases">
        <title>Draft Genome Sequences of the Obligatory Marine Myxobacteria Enhygromyxa salina SWB005.</title>
        <authorList>
            <person name="Poehlein A."/>
            <person name="Moghaddam J.A."/>
            <person name="Harms H."/>
            <person name="Alanjari M."/>
            <person name="Koenig G.M."/>
            <person name="Daniel R."/>
            <person name="Schaeberle T.F."/>
        </authorList>
    </citation>
    <scope>NUCLEOTIDE SEQUENCE [LARGE SCALE GENOMIC DNA]</scope>
    <source>
        <strain evidence="1 2">SWB005</strain>
    </source>
</reference>